<comment type="caution">
    <text evidence="1">The sequence shown here is derived from an EMBL/GenBank/DDBJ whole genome shotgun (WGS) entry which is preliminary data.</text>
</comment>
<dbReference type="Proteomes" id="UP000323039">
    <property type="component" value="Unassembled WGS sequence"/>
</dbReference>
<reference evidence="1 2" key="1">
    <citation type="submission" date="2019-08" db="EMBL/GenBank/DDBJ databases">
        <title>Genome sequence and analysis of Streptococcus cristatus strain S22 isolated from throat swab of children scarlet fever in Hangzhou, China.</title>
        <authorList>
            <person name="Huang Y."/>
            <person name="Xie L."/>
        </authorList>
    </citation>
    <scope>NUCLEOTIDE SEQUENCE [LARGE SCALE GENOMIC DNA]</scope>
    <source>
        <strain evidence="1 2">S22</strain>
    </source>
</reference>
<organism evidence="1 2">
    <name type="scientific">Streptococcus cristatus</name>
    <dbReference type="NCBI Taxonomy" id="45634"/>
    <lineage>
        <taxon>Bacteria</taxon>
        <taxon>Bacillati</taxon>
        <taxon>Bacillota</taxon>
        <taxon>Bacilli</taxon>
        <taxon>Lactobacillales</taxon>
        <taxon>Streptococcaceae</taxon>
        <taxon>Streptococcus</taxon>
    </lineage>
</organism>
<dbReference type="EMBL" id="VSJJ01000003">
    <property type="protein sequence ID" value="KAA0964565.1"/>
    <property type="molecule type" value="Genomic_DNA"/>
</dbReference>
<dbReference type="AlphaFoldDB" id="A0A5B0DF45"/>
<name>A0A5B0DF45_STRCR</name>
<gene>
    <name evidence="1" type="ORF">FXF62_04440</name>
</gene>
<sequence length="71" mass="8563">MLLFNLIAIIISLKSKLSKYIFPISPIKNIYKSKLKKLARASFTKVFQLSMKNLFFLLFLERQDIYFLWER</sequence>
<evidence type="ECO:0000313" key="2">
    <source>
        <dbReference type="Proteomes" id="UP000323039"/>
    </source>
</evidence>
<protein>
    <submittedName>
        <fullName evidence="1">Uncharacterized protein</fullName>
    </submittedName>
</protein>
<accession>A0A5B0DF45</accession>
<evidence type="ECO:0000313" key="1">
    <source>
        <dbReference type="EMBL" id="KAA0964565.1"/>
    </source>
</evidence>
<proteinExistence type="predicted"/>